<dbReference type="SUPFAM" id="SSF55347">
    <property type="entry name" value="Glyceraldehyde-3-phosphate dehydrogenase-like, C-terminal domain"/>
    <property type="match status" value="1"/>
</dbReference>
<dbReference type="Pfam" id="PF00742">
    <property type="entry name" value="Homoserine_dh"/>
    <property type="match status" value="1"/>
</dbReference>
<dbReference type="Gene3D" id="3.30.360.10">
    <property type="entry name" value="Dihydrodipicolinate Reductase, domain 2"/>
    <property type="match status" value="1"/>
</dbReference>
<dbReference type="PROSITE" id="PS01042">
    <property type="entry name" value="HOMOSER_DHGENASE"/>
    <property type="match status" value="1"/>
</dbReference>
<dbReference type="InterPro" id="IPR022697">
    <property type="entry name" value="HDH_short"/>
</dbReference>
<protein>
    <recommendedName>
        <fullName evidence="5 10">Homoserine dehydrogenase</fullName>
        <ecNumber evidence="4 10">1.1.1.3</ecNumber>
    </recommendedName>
</protein>
<evidence type="ECO:0000313" key="14">
    <source>
        <dbReference type="EMBL" id="MEN2767203.1"/>
    </source>
</evidence>
<proteinExistence type="inferred from homology"/>
<accession>A0ABU9XFZ6</accession>
<evidence type="ECO:0000256" key="9">
    <source>
        <dbReference type="ARBA" id="ARBA00023167"/>
    </source>
</evidence>
<dbReference type="EMBL" id="JBDIML010000002">
    <property type="protein sequence ID" value="MEN2767203.1"/>
    <property type="molecule type" value="Genomic_DNA"/>
</dbReference>
<keyword evidence="7 10" id="KW-0791">Threonine biosynthesis</keyword>
<evidence type="ECO:0000256" key="8">
    <source>
        <dbReference type="ARBA" id="ARBA00023002"/>
    </source>
</evidence>
<keyword evidence="8 10" id="KW-0560">Oxidoreductase</keyword>
<evidence type="ECO:0000313" key="15">
    <source>
        <dbReference type="Proteomes" id="UP001444625"/>
    </source>
</evidence>
<evidence type="ECO:0000256" key="3">
    <source>
        <dbReference type="ARBA" id="ARBA00006753"/>
    </source>
</evidence>
<keyword evidence="15" id="KW-1185">Reference proteome</keyword>
<feature type="domain" description="Homoserine dehydrogenase catalytic" evidence="12">
    <location>
        <begin position="136"/>
        <end position="313"/>
    </location>
</feature>
<evidence type="ECO:0000256" key="1">
    <source>
        <dbReference type="ARBA" id="ARBA00005056"/>
    </source>
</evidence>
<dbReference type="Gene3D" id="3.40.50.720">
    <property type="entry name" value="NAD(P)-binding Rossmann-like Domain"/>
    <property type="match status" value="1"/>
</dbReference>
<dbReference type="InterPro" id="IPR001342">
    <property type="entry name" value="HDH_cat"/>
</dbReference>
<evidence type="ECO:0000259" key="12">
    <source>
        <dbReference type="Pfam" id="PF00742"/>
    </source>
</evidence>
<name>A0ABU9XFZ6_9BACI</name>
<evidence type="ECO:0000256" key="7">
    <source>
        <dbReference type="ARBA" id="ARBA00022697"/>
    </source>
</evidence>
<dbReference type="PANTHER" id="PTHR43331:SF1">
    <property type="entry name" value="HOMOSERINE DEHYDROGENASE"/>
    <property type="match status" value="1"/>
</dbReference>
<comment type="similarity">
    <text evidence="3 11">Belongs to the homoserine dehydrogenase family.</text>
</comment>
<comment type="pathway">
    <text evidence="1 10">Amino-acid biosynthesis; L-threonine biosynthesis; L-threonine from L-aspartate: step 3/5.</text>
</comment>
<organism evidence="14 15">
    <name type="scientific">Ornithinibacillus xuwenensis</name>
    <dbReference type="NCBI Taxonomy" id="3144668"/>
    <lineage>
        <taxon>Bacteria</taxon>
        <taxon>Bacillati</taxon>
        <taxon>Bacillota</taxon>
        <taxon>Bacilli</taxon>
        <taxon>Bacillales</taxon>
        <taxon>Bacillaceae</taxon>
        <taxon>Ornithinibacillus</taxon>
    </lineage>
</organism>
<evidence type="ECO:0000259" key="13">
    <source>
        <dbReference type="Pfam" id="PF03447"/>
    </source>
</evidence>
<dbReference type="Pfam" id="PF03447">
    <property type="entry name" value="NAD_binding_3"/>
    <property type="match status" value="1"/>
</dbReference>
<dbReference type="Proteomes" id="UP001444625">
    <property type="component" value="Unassembled WGS sequence"/>
</dbReference>
<evidence type="ECO:0000256" key="11">
    <source>
        <dbReference type="RuleBase" id="RU004171"/>
    </source>
</evidence>
<sequence>MNKIQVALLGLGTVGKGVYHHLHTHQRIIERELGVSIEIAVIVVKHPEKHHDFAGEAILTSNFQVVLDNPKIAIVFEAIIGKEPAFTYLTKSIQAGKHVITANKEMFAYHGNELVKLANANHVRVGYEATTAGGIPIIQTLKQLFQVNQIRKITGILNGTSNYILTEMRENRLSLDEALQQAQYLGYAEEDPTNDIEGYDAFYKLMILCQLLYDRQPEWTSVKRRGISAITLEDILAQYSQGKRIKHLASVEIIDNQIEASVEPVALASNHPLFAIEGVDNAIVLEGDIVGKVTLSGPGAGSFPTASAMIEDLAIIIRSLKGSNEASRLIESASN</sequence>
<gene>
    <name evidence="14" type="ORF">ABC228_08385</name>
</gene>
<dbReference type="InterPro" id="IPR019811">
    <property type="entry name" value="HDH_CS"/>
</dbReference>
<evidence type="ECO:0000256" key="2">
    <source>
        <dbReference type="ARBA" id="ARBA00005062"/>
    </source>
</evidence>
<dbReference type="PANTHER" id="PTHR43331">
    <property type="entry name" value="HOMOSERINE DEHYDROGENASE"/>
    <property type="match status" value="1"/>
</dbReference>
<evidence type="ECO:0000256" key="6">
    <source>
        <dbReference type="ARBA" id="ARBA00022605"/>
    </source>
</evidence>
<dbReference type="InterPro" id="IPR005106">
    <property type="entry name" value="Asp/hSer_DH_NAD-bd"/>
</dbReference>
<reference evidence="14 15" key="1">
    <citation type="submission" date="2024-05" db="EMBL/GenBank/DDBJ databases">
        <authorList>
            <person name="Haq I."/>
            <person name="Ullah Z."/>
            <person name="Ahmad R."/>
            <person name="Li M."/>
            <person name="Tong Y."/>
        </authorList>
    </citation>
    <scope>NUCLEOTIDE SEQUENCE [LARGE SCALE GENOMIC DNA]</scope>
    <source>
        <strain evidence="14 15">16A2E</strain>
    </source>
</reference>
<dbReference type="EC" id="1.1.1.3" evidence="4 10"/>
<keyword evidence="10" id="KW-0521">NADP</keyword>
<comment type="caution">
    <text evidence="14">The sequence shown here is derived from an EMBL/GenBank/DDBJ whole genome shotgun (WGS) entry which is preliminary data.</text>
</comment>
<evidence type="ECO:0000256" key="5">
    <source>
        <dbReference type="ARBA" id="ARBA00013376"/>
    </source>
</evidence>
<comment type="pathway">
    <text evidence="2 10">Amino-acid biosynthesis; L-methionine biosynthesis via de novo pathway; L-homoserine from L-aspartate: step 3/3.</text>
</comment>
<keyword evidence="9 10" id="KW-0486">Methionine biosynthesis</keyword>
<evidence type="ECO:0000256" key="4">
    <source>
        <dbReference type="ARBA" id="ARBA00013213"/>
    </source>
</evidence>
<feature type="domain" description="Aspartate/homoserine dehydrogenase NAD-binding" evidence="13">
    <location>
        <begin position="10"/>
        <end position="128"/>
    </location>
</feature>
<dbReference type="InterPro" id="IPR036291">
    <property type="entry name" value="NAD(P)-bd_dom_sf"/>
</dbReference>
<dbReference type="RefSeq" id="WP_345824665.1">
    <property type="nucleotide sequence ID" value="NZ_JBDIML010000002.1"/>
</dbReference>
<dbReference type="PIRSF" id="PIRSF036497">
    <property type="entry name" value="HDH_short"/>
    <property type="match status" value="1"/>
</dbReference>
<keyword evidence="6 10" id="KW-0028">Amino-acid biosynthesis</keyword>
<dbReference type="NCBIfam" id="NF004976">
    <property type="entry name" value="PRK06349.1"/>
    <property type="match status" value="1"/>
</dbReference>
<evidence type="ECO:0000256" key="10">
    <source>
        <dbReference type="RuleBase" id="RU000579"/>
    </source>
</evidence>
<comment type="catalytic activity">
    <reaction evidence="10">
        <text>L-homoserine + NADP(+) = L-aspartate 4-semialdehyde + NADPH + H(+)</text>
        <dbReference type="Rhea" id="RHEA:15761"/>
        <dbReference type="ChEBI" id="CHEBI:15378"/>
        <dbReference type="ChEBI" id="CHEBI:57476"/>
        <dbReference type="ChEBI" id="CHEBI:57783"/>
        <dbReference type="ChEBI" id="CHEBI:58349"/>
        <dbReference type="ChEBI" id="CHEBI:537519"/>
        <dbReference type="EC" id="1.1.1.3"/>
    </reaction>
</comment>
<dbReference type="GO" id="GO:0004412">
    <property type="term" value="F:homoserine dehydrogenase activity"/>
    <property type="evidence" value="ECO:0007669"/>
    <property type="project" value="UniProtKB-EC"/>
</dbReference>
<dbReference type="SUPFAM" id="SSF51735">
    <property type="entry name" value="NAD(P)-binding Rossmann-fold domains"/>
    <property type="match status" value="1"/>
</dbReference>